<gene>
    <name evidence="8" type="primary">LOC111084080</name>
</gene>
<dbReference type="GeneID" id="111084080"/>
<feature type="non-terminal residue" evidence="8">
    <location>
        <position position="103"/>
    </location>
</feature>
<evidence type="ECO:0000313" key="8">
    <source>
        <dbReference type="RefSeq" id="XP_022236580.1"/>
    </source>
</evidence>
<keyword evidence="7" id="KW-1185">Reference proteome</keyword>
<organism evidence="7 8">
    <name type="scientific">Limulus polyphemus</name>
    <name type="common">Atlantic horseshoe crab</name>
    <dbReference type="NCBI Taxonomy" id="6850"/>
    <lineage>
        <taxon>Eukaryota</taxon>
        <taxon>Metazoa</taxon>
        <taxon>Ecdysozoa</taxon>
        <taxon>Arthropoda</taxon>
        <taxon>Chelicerata</taxon>
        <taxon>Merostomata</taxon>
        <taxon>Xiphosura</taxon>
        <taxon>Limulidae</taxon>
        <taxon>Limulus</taxon>
    </lineage>
</organism>
<name>A0ABM1RYX5_LIMPO</name>
<dbReference type="SUPFAM" id="SSF48371">
    <property type="entry name" value="ARM repeat"/>
    <property type="match status" value="1"/>
</dbReference>
<dbReference type="InterPro" id="IPR040144">
    <property type="entry name" value="RAP1GDS1"/>
</dbReference>
<evidence type="ECO:0000256" key="5">
    <source>
        <dbReference type="ARBA" id="ARBA00022824"/>
    </source>
</evidence>
<accession>A0ABM1RYX5</accession>
<dbReference type="Pfam" id="PF00514">
    <property type="entry name" value="Arm"/>
    <property type="match status" value="1"/>
</dbReference>
<dbReference type="InterPro" id="IPR011989">
    <property type="entry name" value="ARM-like"/>
</dbReference>
<evidence type="ECO:0000256" key="1">
    <source>
        <dbReference type="ARBA" id="ARBA00004173"/>
    </source>
</evidence>
<dbReference type="Proteomes" id="UP000694941">
    <property type="component" value="Unplaced"/>
</dbReference>
<dbReference type="RefSeq" id="XP_022236580.1">
    <property type="nucleotide sequence ID" value="XM_022380872.1"/>
</dbReference>
<evidence type="ECO:0000256" key="2">
    <source>
        <dbReference type="ARBA" id="ARBA00004240"/>
    </source>
</evidence>
<protein>
    <submittedName>
        <fullName evidence="8">Rap1 GTPase-GDP dissociation stimulator 1-like</fullName>
    </submittedName>
</protein>
<evidence type="ECO:0000313" key="7">
    <source>
        <dbReference type="Proteomes" id="UP000694941"/>
    </source>
</evidence>
<dbReference type="InterPro" id="IPR016024">
    <property type="entry name" value="ARM-type_fold"/>
</dbReference>
<evidence type="ECO:0000256" key="6">
    <source>
        <dbReference type="ARBA" id="ARBA00023128"/>
    </source>
</evidence>
<reference evidence="8" key="1">
    <citation type="submission" date="2025-08" db="UniProtKB">
        <authorList>
            <consortium name="RefSeq"/>
        </authorList>
    </citation>
    <scope>IDENTIFICATION</scope>
    <source>
        <tissue evidence="8">Muscle</tissue>
    </source>
</reference>
<evidence type="ECO:0000256" key="4">
    <source>
        <dbReference type="ARBA" id="ARBA00022490"/>
    </source>
</evidence>
<proteinExistence type="predicted"/>
<keyword evidence="5" id="KW-0256">Endoplasmic reticulum</keyword>
<evidence type="ECO:0000256" key="3">
    <source>
        <dbReference type="ARBA" id="ARBA00004514"/>
    </source>
</evidence>
<keyword evidence="4" id="KW-0963">Cytoplasm</keyword>
<keyword evidence="6" id="KW-0496">Mitochondrion</keyword>
<dbReference type="InterPro" id="IPR000225">
    <property type="entry name" value="Armadillo"/>
</dbReference>
<sequence>MPDYGSAGPSFLSCSDSRTLKEKLLNEGLAELVIELLKPPTKLTSTQLAKLAELIAEVAKCELGRKPLSDPTVLSTLLELLSDKDNQVVLQSCRALGNICYDN</sequence>
<comment type="subcellular location">
    <subcellularLocation>
        <location evidence="3">Cytoplasm</location>
        <location evidence="3">Cytosol</location>
    </subcellularLocation>
    <subcellularLocation>
        <location evidence="2">Endoplasmic reticulum</location>
    </subcellularLocation>
    <subcellularLocation>
        <location evidence="1">Mitochondrion</location>
    </subcellularLocation>
</comment>
<dbReference type="PANTHER" id="PTHR10957">
    <property type="entry name" value="RAP1 GTPASE-GDP DISSOCIATION STIMULATOR 1"/>
    <property type="match status" value="1"/>
</dbReference>
<dbReference type="Gene3D" id="1.25.10.10">
    <property type="entry name" value="Leucine-rich Repeat Variant"/>
    <property type="match status" value="1"/>
</dbReference>